<dbReference type="EMBL" id="UINC01097575">
    <property type="protein sequence ID" value="SVC55397.1"/>
    <property type="molecule type" value="Genomic_DNA"/>
</dbReference>
<gene>
    <name evidence="1" type="ORF">METZ01_LOCUS308251</name>
</gene>
<reference evidence="1" key="1">
    <citation type="submission" date="2018-05" db="EMBL/GenBank/DDBJ databases">
        <authorList>
            <person name="Lanie J.A."/>
            <person name="Ng W.-L."/>
            <person name="Kazmierczak K.M."/>
            <person name="Andrzejewski T.M."/>
            <person name="Davidsen T.M."/>
            <person name="Wayne K.J."/>
            <person name="Tettelin H."/>
            <person name="Glass J.I."/>
            <person name="Rusch D."/>
            <person name="Podicherti R."/>
            <person name="Tsui H.-C.T."/>
            <person name="Winkler M.E."/>
        </authorList>
    </citation>
    <scope>NUCLEOTIDE SEQUENCE</scope>
</reference>
<name>A0A382N5D9_9ZZZZ</name>
<dbReference type="InterPro" id="IPR038636">
    <property type="entry name" value="Wzi_sf"/>
</dbReference>
<accession>A0A382N5D9</accession>
<feature type="non-terminal residue" evidence="1">
    <location>
        <position position="120"/>
    </location>
</feature>
<protein>
    <submittedName>
        <fullName evidence="1">Uncharacterized protein</fullName>
    </submittedName>
</protein>
<evidence type="ECO:0000313" key="1">
    <source>
        <dbReference type="EMBL" id="SVC55397.1"/>
    </source>
</evidence>
<sequence>MASVKDLKNKFLLLFVLILFCNQSNELHASPWAIPGDLVLRHDIQLLVDSGVINIPITTWPLAWGDIAYNLSKTEKEMTTFELASFQRIKEALLEEEIGGISANTSLKFAKNPETITSFN</sequence>
<dbReference type="AlphaFoldDB" id="A0A382N5D9"/>
<proteinExistence type="predicted"/>
<organism evidence="1">
    <name type="scientific">marine metagenome</name>
    <dbReference type="NCBI Taxonomy" id="408172"/>
    <lineage>
        <taxon>unclassified sequences</taxon>
        <taxon>metagenomes</taxon>
        <taxon>ecological metagenomes</taxon>
    </lineage>
</organism>
<dbReference type="Gene3D" id="2.40.160.130">
    <property type="entry name" value="Capsule assembly protein Wzi"/>
    <property type="match status" value="1"/>
</dbReference>